<reference evidence="10 11" key="1">
    <citation type="submission" date="2019-05" db="EMBL/GenBank/DDBJ databases">
        <title>Georgenia *** sp. nov., and Georgenia *** sp. nov., isolated from the intestinal contents of plateau pika (Ochotona curzoniae) in the Qinghai-Tibet plateau of China.</title>
        <authorList>
            <person name="Tian Z."/>
        </authorList>
    </citation>
    <scope>NUCLEOTIDE SEQUENCE [LARGE SCALE GENOMIC DNA]</scope>
    <source>
        <strain evidence="10 11">Z443</strain>
    </source>
</reference>
<dbReference type="InterPro" id="IPR050171">
    <property type="entry name" value="MFS_Transporters"/>
</dbReference>
<dbReference type="InterPro" id="IPR011701">
    <property type="entry name" value="MFS"/>
</dbReference>
<dbReference type="OrthoDB" id="9773404at2"/>
<accession>A0A5B8C5W0</accession>
<dbReference type="PANTHER" id="PTHR23517">
    <property type="entry name" value="RESISTANCE PROTEIN MDTM, PUTATIVE-RELATED-RELATED"/>
    <property type="match status" value="1"/>
</dbReference>
<keyword evidence="7" id="KW-0175">Coiled coil</keyword>
<dbReference type="GO" id="GO:0005886">
    <property type="term" value="C:plasma membrane"/>
    <property type="evidence" value="ECO:0007669"/>
    <property type="project" value="UniProtKB-SubCell"/>
</dbReference>
<dbReference type="PANTHER" id="PTHR23517:SF3">
    <property type="entry name" value="INTEGRAL MEMBRANE TRANSPORT PROTEIN"/>
    <property type="match status" value="1"/>
</dbReference>
<dbReference type="GO" id="GO:0022857">
    <property type="term" value="F:transmembrane transporter activity"/>
    <property type="evidence" value="ECO:0007669"/>
    <property type="project" value="InterPro"/>
</dbReference>
<dbReference type="PROSITE" id="PS50850">
    <property type="entry name" value="MFS"/>
    <property type="match status" value="1"/>
</dbReference>
<evidence type="ECO:0000256" key="8">
    <source>
        <dbReference type="SAM" id="Phobius"/>
    </source>
</evidence>
<comment type="subcellular location">
    <subcellularLocation>
        <location evidence="1">Cell membrane</location>
        <topology evidence="1">Multi-pass membrane protein</topology>
    </subcellularLocation>
</comment>
<evidence type="ECO:0000259" key="9">
    <source>
        <dbReference type="PROSITE" id="PS50850"/>
    </source>
</evidence>
<keyword evidence="5 8" id="KW-1133">Transmembrane helix</keyword>
<dbReference type="EMBL" id="CP040915">
    <property type="protein sequence ID" value="QDC24552.1"/>
    <property type="molecule type" value="Genomic_DNA"/>
</dbReference>
<evidence type="ECO:0000256" key="7">
    <source>
        <dbReference type="SAM" id="Coils"/>
    </source>
</evidence>
<feature type="domain" description="Major facilitator superfamily (MFS) profile" evidence="9">
    <location>
        <begin position="21"/>
        <end position="431"/>
    </location>
</feature>
<organism evidence="10 11">
    <name type="scientific">Georgenia yuyongxinii</name>
    <dbReference type="NCBI Taxonomy" id="2589797"/>
    <lineage>
        <taxon>Bacteria</taxon>
        <taxon>Bacillati</taxon>
        <taxon>Actinomycetota</taxon>
        <taxon>Actinomycetes</taxon>
        <taxon>Micrococcales</taxon>
        <taxon>Bogoriellaceae</taxon>
        <taxon>Georgenia</taxon>
    </lineage>
</organism>
<dbReference type="Proteomes" id="UP000314616">
    <property type="component" value="Chromosome"/>
</dbReference>
<sequence>MAATAKGEKRASDLSTARRWFVLILVSAGSSTIYGPAYLKNAFYDSQRVALDLTNTQVGALLSAYAITAMICYLPSGLVADRMRMRTLSATGFLLTAGLTFWYATLPSFNTLLLIFVAMGVTTILLWWGVRYKLVRLIADESEYSRNIGISYGFYGAAGLLVGLVGSAILARLGSTSPEAFRAFLLVYAFLILALGLLSIVVIPKFEGEIVEGRSVKQVFVDAVGSLSNPVVLITAATMFFVYFYYTGVNYATTYLAYLGADANLNNITSVVRTYGVTLLAGPIFGALAFKAKRPSRVISIGSLIAVVGLAVLALVPTPAPASLPATMALVLTVALLGVALGFIANGVFGIVSSQLTEGKVPLPVFGAATGVISVVGFLPDTFSSTWFGTIIDGAAAAGDEGSAYPVIFWILAGSAVIAVVCAQMLAVYVRRNAQKLEDEYAAAEAAAAASTKDRESRMAAAS</sequence>
<protein>
    <submittedName>
        <fullName evidence="10">MFS transporter</fullName>
    </submittedName>
</protein>
<feature type="transmembrane region" description="Helical" evidence="8">
    <location>
        <begin position="407"/>
        <end position="430"/>
    </location>
</feature>
<dbReference type="Pfam" id="PF07690">
    <property type="entry name" value="MFS_1"/>
    <property type="match status" value="1"/>
</dbReference>
<feature type="transmembrane region" description="Helical" evidence="8">
    <location>
        <begin position="111"/>
        <end position="130"/>
    </location>
</feature>
<evidence type="ECO:0000256" key="5">
    <source>
        <dbReference type="ARBA" id="ARBA00022989"/>
    </source>
</evidence>
<dbReference type="InterPro" id="IPR020846">
    <property type="entry name" value="MFS_dom"/>
</dbReference>
<feature type="coiled-coil region" evidence="7">
    <location>
        <begin position="427"/>
        <end position="454"/>
    </location>
</feature>
<feature type="transmembrane region" description="Helical" evidence="8">
    <location>
        <begin position="87"/>
        <end position="105"/>
    </location>
</feature>
<dbReference type="Gene3D" id="1.20.1250.20">
    <property type="entry name" value="MFS general substrate transporter like domains"/>
    <property type="match status" value="2"/>
</dbReference>
<proteinExistence type="predicted"/>
<feature type="transmembrane region" description="Helical" evidence="8">
    <location>
        <begin position="297"/>
        <end position="316"/>
    </location>
</feature>
<feature type="transmembrane region" description="Helical" evidence="8">
    <location>
        <begin position="183"/>
        <end position="203"/>
    </location>
</feature>
<dbReference type="RefSeq" id="WP_139928006.1">
    <property type="nucleotide sequence ID" value="NZ_CP040915.1"/>
</dbReference>
<dbReference type="InterPro" id="IPR036259">
    <property type="entry name" value="MFS_trans_sf"/>
</dbReference>
<feature type="transmembrane region" description="Helical" evidence="8">
    <location>
        <begin position="20"/>
        <end position="39"/>
    </location>
</feature>
<keyword evidence="2" id="KW-0813">Transport</keyword>
<dbReference type="AlphaFoldDB" id="A0A5B8C5W0"/>
<feature type="transmembrane region" description="Helical" evidence="8">
    <location>
        <begin position="224"/>
        <end position="246"/>
    </location>
</feature>
<dbReference type="SUPFAM" id="SSF103473">
    <property type="entry name" value="MFS general substrate transporter"/>
    <property type="match status" value="1"/>
</dbReference>
<evidence type="ECO:0000313" key="11">
    <source>
        <dbReference type="Proteomes" id="UP000314616"/>
    </source>
</evidence>
<dbReference type="KEGG" id="gyu:FE374_07875"/>
<evidence type="ECO:0000256" key="4">
    <source>
        <dbReference type="ARBA" id="ARBA00022692"/>
    </source>
</evidence>
<evidence type="ECO:0000256" key="6">
    <source>
        <dbReference type="ARBA" id="ARBA00023136"/>
    </source>
</evidence>
<evidence type="ECO:0000256" key="1">
    <source>
        <dbReference type="ARBA" id="ARBA00004651"/>
    </source>
</evidence>
<evidence type="ECO:0000313" key="10">
    <source>
        <dbReference type="EMBL" id="QDC24552.1"/>
    </source>
</evidence>
<feature type="transmembrane region" description="Helical" evidence="8">
    <location>
        <begin position="150"/>
        <end position="171"/>
    </location>
</feature>
<feature type="transmembrane region" description="Helical" evidence="8">
    <location>
        <begin position="272"/>
        <end position="290"/>
    </location>
</feature>
<evidence type="ECO:0000256" key="2">
    <source>
        <dbReference type="ARBA" id="ARBA00022448"/>
    </source>
</evidence>
<name>A0A5B8C5W0_9MICO</name>
<feature type="transmembrane region" description="Helical" evidence="8">
    <location>
        <begin position="328"/>
        <end position="349"/>
    </location>
</feature>
<keyword evidence="4 8" id="KW-0812">Transmembrane</keyword>
<feature type="transmembrane region" description="Helical" evidence="8">
    <location>
        <begin position="361"/>
        <end position="379"/>
    </location>
</feature>
<gene>
    <name evidence="10" type="ORF">FE374_07875</name>
</gene>
<keyword evidence="6 8" id="KW-0472">Membrane</keyword>
<evidence type="ECO:0000256" key="3">
    <source>
        <dbReference type="ARBA" id="ARBA00022475"/>
    </source>
</evidence>
<feature type="transmembrane region" description="Helical" evidence="8">
    <location>
        <begin position="59"/>
        <end position="80"/>
    </location>
</feature>
<keyword evidence="3" id="KW-1003">Cell membrane</keyword>